<dbReference type="AlphaFoldDB" id="A0A4Y2DH49"/>
<sequence length="90" mass="10213">MNAIIIHTYADIIRERKSGFVKYKQSTSDLVGEGMAEEHETEEGGHGPYIPSVLSSRIIQKLLDRYAVLQRIAPCNRVADCLRFPWFSST</sequence>
<keyword evidence="2" id="KW-1185">Reference proteome</keyword>
<protein>
    <submittedName>
        <fullName evidence="1">Uncharacterized protein</fullName>
    </submittedName>
</protein>
<dbReference type="Proteomes" id="UP000499080">
    <property type="component" value="Unassembled WGS sequence"/>
</dbReference>
<name>A0A4Y2DH49_ARAVE</name>
<evidence type="ECO:0000313" key="2">
    <source>
        <dbReference type="Proteomes" id="UP000499080"/>
    </source>
</evidence>
<dbReference type="EMBL" id="BGPR01000351">
    <property type="protein sequence ID" value="GBM14905.1"/>
    <property type="molecule type" value="Genomic_DNA"/>
</dbReference>
<organism evidence="1 2">
    <name type="scientific">Araneus ventricosus</name>
    <name type="common">Orbweaver spider</name>
    <name type="synonym">Epeira ventricosa</name>
    <dbReference type="NCBI Taxonomy" id="182803"/>
    <lineage>
        <taxon>Eukaryota</taxon>
        <taxon>Metazoa</taxon>
        <taxon>Ecdysozoa</taxon>
        <taxon>Arthropoda</taxon>
        <taxon>Chelicerata</taxon>
        <taxon>Arachnida</taxon>
        <taxon>Araneae</taxon>
        <taxon>Araneomorphae</taxon>
        <taxon>Entelegynae</taxon>
        <taxon>Araneoidea</taxon>
        <taxon>Araneidae</taxon>
        <taxon>Araneus</taxon>
    </lineage>
</organism>
<comment type="caution">
    <text evidence="1">The sequence shown here is derived from an EMBL/GenBank/DDBJ whole genome shotgun (WGS) entry which is preliminary data.</text>
</comment>
<reference evidence="1 2" key="1">
    <citation type="journal article" date="2019" name="Sci. Rep.">
        <title>Orb-weaving spider Araneus ventricosus genome elucidates the spidroin gene catalogue.</title>
        <authorList>
            <person name="Kono N."/>
            <person name="Nakamura H."/>
            <person name="Ohtoshi R."/>
            <person name="Moran D.A.P."/>
            <person name="Shinohara A."/>
            <person name="Yoshida Y."/>
            <person name="Fujiwara M."/>
            <person name="Mori M."/>
            <person name="Tomita M."/>
            <person name="Arakawa K."/>
        </authorList>
    </citation>
    <scope>NUCLEOTIDE SEQUENCE [LARGE SCALE GENOMIC DNA]</scope>
</reference>
<gene>
    <name evidence="1" type="ORF">AVEN_213254_1</name>
</gene>
<evidence type="ECO:0000313" key="1">
    <source>
        <dbReference type="EMBL" id="GBM14905.1"/>
    </source>
</evidence>
<accession>A0A4Y2DH49</accession>
<proteinExistence type="predicted"/>